<accession>A0A540MDB1</accession>
<gene>
    <name evidence="1" type="ORF">C1H46_017914</name>
</gene>
<evidence type="ECO:0000313" key="1">
    <source>
        <dbReference type="EMBL" id="TQD96419.1"/>
    </source>
</evidence>
<comment type="caution">
    <text evidence="1">The sequence shown here is derived from an EMBL/GenBank/DDBJ whole genome shotgun (WGS) entry which is preliminary data.</text>
</comment>
<reference evidence="1 2" key="1">
    <citation type="journal article" date="2019" name="G3 (Bethesda)">
        <title>Sequencing of a Wild Apple (Malus baccata) Genome Unravels the Differences Between Cultivated and Wild Apple Species Regarding Disease Resistance and Cold Tolerance.</title>
        <authorList>
            <person name="Chen X."/>
        </authorList>
    </citation>
    <scope>NUCLEOTIDE SEQUENCE [LARGE SCALE GENOMIC DNA]</scope>
    <source>
        <strain evidence="2">cv. Shandingzi</strain>
        <tissue evidence="1">Leaves</tissue>
    </source>
</reference>
<name>A0A540MDB1_MALBA</name>
<organism evidence="1 2">
    <name type="scientific">Malus baccata</name>
    <name type="common">Siberian crab apple</name>
    <name type="synonym">Pyrus baccata</name>
    <dbReference type="NCBI Taxonomy" id="106549"/>
    <lineage>
        <taxon>Eukaryota</taxon>
        <taxon>Viridiplantae</taxon>
        <taxon>Streptophyta</taxon>
        <taxon>Embryophyta</taxon>
        <taxon>Tracheophyta</taxon>
        <taxon>Spermatophyta</taxon>
        <taxon>Magnoliopsida</taxon>
        <taxon>eudicotyledons</taxon>
        <taxon>Gunneridae</taxon>
        <taxon>Pentapetalae</taxon>
        <taxon>rosids</taxon>
        <taxon>fabids</taxon>
        <taxon>Rosales</taxon>
        <taxon>Rosaceae</taxon>
        <taxon>Amygdaloideae</taxon>
        <taxon>Maleae</taxon>
        <taxon>Malus</taxon>
    </lineage>
</organism>
<evidence type="ECO:0000313" key="2">
    <source>
        <dbReference type="Proteomes" id="UP000315295"/>
    </source>
</evidence>
<sequence length="108" mass="12234">MPELWFSSPGYKEGGKGEESFTLCELLLADISFSWKVSKLCRGAVNKALRESTSQPGWCCFSVPEGCLCFRLVQYPDFQVGGLRNLPLFLLLCFQDLLLDTMDRKIPF</sequence>
<dbReference type="EMBL" id="VIEB01000292">
    <property type="protein sequence ID" value="TQD96419.1"/>
    <property type="molecule type" value="Genomic_DNA"/>
</dbReference>
<keyword evidence="2" id="KW-1185">Reference proteome</keyword>
<dbReference type="AlphaFoldDB" id="A0A540MDB1"/>
<proteinExistence type="predicted"/>
<protein>
    <submittedName>
        <fullName evidence="1">Uncharacterized protein</fullName>
    </submittedName>
</protein>
<dbReference type="Proteomes" id="UP000315295">
    <property type="component" value="Unassembled WGS sequence"/>
</dbReference>